<name>A0AA35XGS5_GEOBA</name>
<dbReference type="InterPro" id="IPR007110">
    <property type="entry name" value="Ig-like_dom"/>
</dbReference>
<reference evidence="2" key="1">
    <citation type="submission" date="2023-03" db="EMBL/GenBank/DDBJ databases">
        <authorList>
            <person name="Steffen K."/>
            <person name="Cardenas P."/>
        </authorList>
    </citation>
    <scope>NUCLEOTIDE SEQUENCE</scope>
</reference>
<feature type="domain" description="Ig-like" evidence="1">
    <location>
        <begin position="54"/>
        <end position="145"/>
    </location>
</feature>
<dbReference type="Proteomes" id="UP001174909">
    <property type="component" value="Unassembled WGS sequence"/>
</dbReference>
<gene>
    <name evidence="2" type="ORF">GBAR_LOCUS27935</name>
</gene>
<organism evidence="2 3">
    <name type="scientific">Geodia barretti</name>
    <name type="common">Barrett's horny sponge</name>
    <dbReference type="NCBI Taxonomy" id="519541"/>
    <lineage>
        <taxon>Eukaryota</taxon>
        <taxon>Metazoa</taxon>
        <taxon>Porifera</taxon>
        <taxon>Demospongiae</taxon>
        <taxon>Heteroscleromorpha</taxon>
        <taxon>Tetractinellida</taxon>
        <taxon>Astrophorina</taxon>
        <taxon>Geodiidae</taxon>
        <taxon>Geodia</taxon>
    </lineage>
</organism>
<dbReference type="InterPro" id="IPR036179">
    <property type="entry name" value="Ig-like_dom_sf"/>
</dbReference>
<keyword evidence="3" id="KW-1185">Reference proteome</keyword>
<sequence length="334" mass="36897">MIKRLRWCQTPHCYAEKSVAFWLSQGEQLGKSWELSCWPKEQPHTSQSKGESEPGLGYSIEVSTEPLVPALGDTLELRCRVNDSSLDQWTNGVITRGSKLMWSEGGARDWSEYNGRDLINDFTAGEAILRIANFSVADYGLYRCRCVNDFTFLQYELCGGSDGLETHCSAATELHLLPADGGTGIHTEFIDSPAEPSLATVLSSIPRHHDTHCISMVTQSVISLLTMGWSLKTNAKCISSLSSLLGCFLYEKLEFWKSWVRGHLGVVKKALAHSLQPGEPATVVAVKCVKDNAAQTMREGPHFRAESVKTCRTPPEHCLSPRSCAVNNGMLHVH</sequence>
<dbReference type="EMBL" id="CASHTH010003887">
    <property type="protein sequence ID" value="CAI8050920.1"/>
    <property type="molecule type" value="Genomic_DNA"/>
</dbReference>
<dbReference type="SUPFAM" id="SSF48726">
    <property type="entry name" value="Immunoglobulin"/>
    <property type="match status" value="1"/>
</dbReference>
<dbReference type="InterPro" id="IPR013783">
    <property type="entry name" value="Ig-like_fold"/>
</dbReference>
<evidence type="ECO:0000313" key="2">
    <source>
        <dbReference type="EMBL" id="CAI8050920.1"/>
    </source>
</evidence>
<protein>
    <recommendedName>
        <fullName evidence="1">Ig-like domain-containing protein</fullName>
    </recommendedName>
</protein>
<dbReference type="AlphaFoldDB" id="A0AA35XGS5"/>
<evidence type="ECO:0000313" key="3">
    <source>
        <dbReference type="Proteomes" id="UP001174909"/>
    </source>
</evidence>
<accession>A0AA35XGS5</accession>
<proteinExistence type="predicted"/>
<evidence type="ECO:0000259" key="1">
    <source>
        <dbReference type="PROSITE" id="PS50835"/>
    </source>
</evidence>
<dbReference type="Gene3D" id="2.60.40.10">
    <property type="entry name" value="Immunoglobulins"/>
    <property type="match status" value="1"/>
</dbReference>
<comment type="caution">
    <text evidence="2">The sequence shown here is derived from an EMBL/GenBank/DDBJ whole genome shotgun (WGS) entry which is preliminary data.</text>
</comment>
<dbReference type="PROSITE" id="PS50835">
    <property type="entry name" value="IG_LIKE"/>
    <property type="match status" value="1"/>
</dbReference>